<feature type="compositionally biased region" description="Basic residues" evidence="1">
    <location>
        <begin position="318"/>
        <end position="328"/>
    </location>
</feature>
<reference evidence="2" key="1">
    <citation type="journal article" date="2023" name="Plant J.">
        <title>The genome of the king protea, Protea cynaroides.</title>
        <authorList>
            <person name="Chang J."/>
            <person name="Duong T.A."/>
            <person name="Schoeman C."/>
            <person name="Ma X."/>
            <person name="Roodt D."/>
            <person name="Barker N."/>
            <person name="Li Z."/>
            <person name="Van de Peer Y."/>
            <person name="Mizrachi E."/>
        </authorList>
    </citation>
    <scope>NUCLEOTIDE SEQUENCE</scope>
    <source>
        <tissue evidence="2">Young leaves</tissue>
    </source>
</reference>
<feature type="region of interest" description="Disordered" evidence="1">
    <location>
        <begin position="91"/>
        <end position="115"/>
    </location>
</feature>
<proteinExistence type="predicted"/>
<organism evidence="2 3">
    <name type="scientific">Protea cynaroides</name>
    <dbReference type="NCBI Taxonomy" id="273540"/>
    <lineage>
        <taxon>Eukaryota</taxon>
        <taxon>Viridiplantae</taxon>
        <taxon>Streptophyta</taxon>
        <taxon>Embryophyta</taxon>
        <taxon>Tracheophyta</taxon>
        <taxon>Spermatophyta</taxon>
        <taxon>Magnoliopsida</taxon>
        <taxon>Proteales</taxon>
        <taxon>Proteaceae</taxon>
        <taxon>Protea</taxon>
    </lineage>
</organism>
<dbReference type="OrthoDB" id="1740932at2759"/>
<keyword evidence="3" id="KW-1185">Reference proteome</keyword>
<protein>
    <submittedName>
        <fullName evidence="2">Uncharacterized protein</fullName>
    </submittedName>
</protein>
<gene>
    <name evidence="2" type="ORF">NE237_026032</name>
</gene>
<dbReference type="Proteomes" id="UP001141806">
    <property type="component" value="Unassembled WGS sequence"/>
</dbReference>
<dbReference type="EMBL" id="JAMYWD010000010">
    <property type="protein sequence ID" value="KAJ4958921.1"/>
    <property type="molecule type" value="Genomic_DNA"/>
</dbReference>
<name>A0A9Q0K0S8_9MAGN</name>
<evidence type="ECO:0000256" key="1">
    <source>
        <dbReference type="SAM" id="MobiDB-lite"/>
    </source>
</evidence>
<feature type="compositionally biased region" description="Basic and acidic residues" evidence="1">
    <location>
        <begin position="103"/>
        <end position="115"/>
    </location>
</feature>
<evidence type="ECO:0000313" key="3">
    <source>
        <dbReference type="Proteomes" id="UP001141806"/>
    </source>
</evidence>
<sequence length="328" mass="35776">MGVYVEGKIEGMEVAVLSYNSDSLKGSNATLVESETLSTEVTMKEQLTTLSDLEPQSISREDVMQLPREDASTVEEKMAVASQSLKAVFLNDSENGKPSLAGERQEESEPGKETSRKLFAAAPPFNPSMVAVFGSVPMPGFKDHDGILPLPINVPPMLNVNPVRKSHQSAMAFVPYGPRLSGGYNRSGNQVLRHKHCFQNAEHAGDGNHFNPPIIMNPHAIEFIPGQLWVLNSLPAYSLAVPVHTNGYPSSPDGALVPYNCFPASPNSIPKSLNGFLVSPNFSLESSTVEVVENKDKIGTDEDAEKPSWNGRREKTYKMRKTSKSNHL</sequence>
<comment type="caution">
    <text evidence="2">The sequence shown here is derived from an EMBL/GenBank/DDBJ whole genome shotgun (WGS) entry which is preliminary data.</text>
</comment>
<dbReference type="AlphaFoldDB" id="A0A9Q0K0S8"/>
<accession>A0A9Q0K0S8</accession>
<feature type="region of interest" description="Disordered" evidence="1">
    <location>
        <begin position="295"/>
        <end position="328"/>
    </location>
</feature>
<evidence type="ECO:0000313" key="2">
    <source>
        <dbReference type="EMBL" id="KAJ4958921.1"/>
    </source>
</evidence>